<keyword evidence="1" id="KW-1185">Reference proteome</keyword>
<protein>
    <submittedName>
        <fullName evidence="2">Uncharacterized protein</fullName>
    </submittedName>
</protein>
<sequence>MLDIQTKNIILEKIPSYKGLARYHDSGQQIPLTKWNPPLKTTCLPDSSVETASIISGCATVALGVASFAISPHTWAPVSLVALGGFLASGGIIYKNREEISEAASNLVDSRLSEEEQKIKTAYQTLGVDPIAEMHVVEAVYKREKRNAENEKRLEDVQKFDEAFYKINEYKDRIEREKLLYDHSNINE</sequence>
<evidence type="ECO:0000313" key="2">
    <source>
        <dbReference type="WBParaSite" id="ACRNAN_scaffold4973.g29644.t1"/>
    </source>
</evidence>
<dbReference type="Proteomes" id="UP000887540">
    <property type="component" value="Unplaced"/>
</dbReference>
<proteinExistence type="predicted"/>
<dbReference type="AlphaFoldDB" id="A0A914E0K9"/>
<evidence type="ECO:0000313" key="1">
    <source>
        <dbReference type="Proteomes" id="UP000887540"/>
    </source>
</evidence>
<accession>A0A914E0K9</accession>
<reference evidence="2" key="1">
    <citation type="submission" date="2022-11" db="UniProtKB">
        <authorList>
            <consortium name="WormBaseParasite"/>
        </authorList>
    </citation>
    <scope>IDENTIFICATION</scope>
</reference>
<organism evidence="1 2">
    <name type="scientific">Acrobeloides nanus</name>
    <dbReference type="NCBI Taxonomy" id="290746"/>
    <lineage>
        <taxon>Eukaryota</taxon>
        <taxon>Metazoa</taxon>
        <taxon>Ecdysozoa</taxon>
        <taxon>Nematoda</taxon>
        <taxon>Chromadorea</taxon>
        <taxon>Rhabditida</taxon>
        <taxon>Tylenchina</taxon>
        <taxon>Cephalobomorpha</taxon>
        <taxon>Cephaloboidea</taxon>
        <taxon>Cephalobidae</taxon>
        <taxon>Acrobeloides</taxon>
    </lineage>
</organism>
<name>A0A914E0K9_9BILA</name>
<dbReference type="WBParaSite" id="ACRNAN_scaffold4973.g29644.t1">
    <property type="protein sequence ID" value="ACRNAN_scaffold4973.g29644.t1"/>
    <property type="gene ID" value="ACRNAN_scaffold4973.g29644"/>
</dbReference>